<evidence type="ECO:0000259" key="2">
    <source>
        <dbReference type="Pfam" id="PF14760"/>
    </source>
</evidence>
<dbReference type="InterPro" id="IPR023459">
    <property type="entry name" value="Tscrpt_elong_fac_GreA/B_fam"/>
</dbReference>
<dbReference type="SUPFAM" id="SSF54534">
    <property type="entry name" value="FKBP-like"/>
    <property type="match status" value="1"/>
</dbReference>
<dbReference type="InterPro" id="IPR036953">
    <property type="entry name" value="GreA/GreB_C_sf"/>
</dbReference>
<dbReference type="EMBL" id="AP021875">
    <property type="protein sequence ID" value="BBO75989.1"/>
    <property type="molecule type" value="Genomic_DNA"/>
</dbReference>
<dbReference type="KEGG" id="dwd:DSCW_34060"/>
<sequence length="141" mass="15970">MKIMQDRTIYITKFDLERLDDLLAAAREFNCRDQGDLEELEAELQEGKLVDSKSVPPNVVTMNSRVELIDVDENKSMIFTLTFPKDADIGAGKLSVLSPVGTAILGRSEGDVIEWRVPARFRRFKIQKLLYQPEAAGDFHL</sequence>
<evidence type="ECO:0000259" key="1">
    <source>
        <dbReference type="Pfam" id="PF01272"/>
    </source>
</evidence>
<keyword evidence="4" id="KW-1185">Reference proteome</keyword>
<dbReference type="InterPro" id="IPR029462">
    <property type="entry name" value="Rnk_N"/>
</dbReference>
<name>A0A5K7Z767_9BACT</name>
<evidence type="ECO:0000313" key="4">
    <source>
        <dbReference type="Proteomes" id="UP000427769"/>
    </source>
</evidence>
<dbReference type="Gene3D" id="3.10.50.30">
    <property type="entry name" value="Transcription elongation factor, GreA/GreB, C-terminal domain"/>
    <property type="match status" value="1"/>
</dbReference>
<dbReference type="PANTHER" id="PTHR30437:SF5">
    <property type="entry name" value="REGULATOR OF NUCLEOSIDE DIPHOSPHATE KINASE"/>
    <property type="match status" value="1"/>
</dbReference>
<dbReference type="Proteomes" id="UP000427769">
    <property type="component" value="Chromosome"/>
</dbReference>
<gene>
    <name evidence="3" type="primary">rnk-1_2</name>
    <name evidence="3" type="ORF">DSCW_34060</name>
</gene>
<dbReference type="AlphaFoldDB" id="A0A5K7Z767"/>
<dbReference type="PANTHER" id="PTHR30437">
    <property type="entry name" value="TRANSCRIPTION ELONGATION FACTOR GREA"/>
    <property type="match status" value="1"/>
</dbReference>
<dbReference type="NCBIfam" id="NF004396">
    <property type="entry name" value="PRK05753.1"/>
    <property type="match status" value="1"/>
</dbReference>
<dbReference type="GO" id="GO:0006354">
    <property type="term" value="P:DNA-templated transcription elongation"/>
    <property type="evidence" value="ECO:0007669"/>
    <property type="project" value="TreeGrafter"/>
</dbReference>
<protein>
    <submittedName>
        <fullName evidence="3">RNA polymerase-binding protein Rnk</fullName>
    </submittedName>
</protein>
<dbReference type="GO" id="GO:0070063">
    <property type="term" value="F:RNA polymerase binding"/>
    <property type="evidence" value="ECO:0007669"/>
    <property type="project" value="InterPro"/>
</dbReference>
<organism evidence="3 4">
    <name type="scientific">Desulfosarcina widdelii</name>
    <dbReference type="NCBI Taxonomy" id="947919"/>
    <lineage>
        <taxon>Bacteria</taxon>
        <taxon>Pseudomonadati</taxon>
        <taxon>Thermodesulfobacteriota</taxon>
        <taxon>Desulfobacteria</taxon>
        <taxon>Desulfobacterales</taxon>
        <taxon>Desulfosarcinaceae</taxon>
        <taxon>Desulfosarcina</taxon>
    </lineage>
</organism>
<dbReference type="PROSITE" id="PS00830">
    <property type="entry name" value="GREAB_2"/>
    <property type="match status" value="1"/>
</dbReference>
<dbReference type="InterPro" id="IPR001437">
    <property type="entry name" value="Tscrpt_elong_fac_GreA/B_C"/>
</dbReference>
<proteinExistence type="predicted"/>
<dbReference type="Pfam" id="PF14760">
    <property type="entry name" value="Rnk_N"/>
    <property type="match status" value="1"/>
</dbReference>
<feature type="domain" description="Regulator of nucleoside diphosphate kinase N-terminal" evidence="2">
    <location>
        <begin position="7"/>
        <end position="44"/>
    </location>
</feature>
<feature type="domain" description="Transcription elongation factor GreA/GreB C-terminal" evidence="1">
    <location>
        <begin position="57"/>
        <end position="128"/>
    </location>
</feature>
<evidence type="ECO:0000313" key="3">
    <source>
        <dbReference type="EMBL" id="BBO75989.1"/>
    </source>
</evidence>
<dbReference type="GO" id="GO:0032784">
    <property type="term" value="P:regulation of DNA-templated transcription elongation"/>
    <property type="evidence" value="ECO:0007669"/>
    <property type="project" value="InterPro"/>
</dbReference>
<accession>A0A5K7Z767</accession>
<dbReference type="GO" id="GO:0003677">
    <property type="term" value="F:DNA binding"/>
    <property type="evidence" value="ECO:0007669"/>
    <property type="project" value="InterPro"/>
</dbReference>
<dbReference type="InterPro" id="IPR018151">
    <property type="entry name" value="TF_GreA/GreB_CS"/>
</dbReference>
<reference evidence="3 4" key="1">
    <citation type="submission" date="2019-11" db="EMBL/GenBank/DDBJ databases">
        <title>Comparative genomics of hydrocarbon-degrading Desulfosarcina strains.</title>
        <authorList>
            <person name="Watanabe M."/>
            <person name="Kojima H."/>
            <person name="Fukui M."/>
        </authorList>
    </citation>
    <scope>NUCLEOTIDE SEQUENCE [LARGE SCALE GENOMIC DNA]</scope>
    <source>
        <strain evidence="3 4">PP31</strain>
    </source>
</reference>
<dbReference type="Pfam" id="PF01272">
    <property type="entry name" value="GreA_GreB"/>
    <property type="match status" value="1"/>
</dbReference>